<gene>
    <name evidence="1" type="ORF">UFOPK3564_00297</name>
</gene>
<protein>
    <submittedName>
        <fullName evidence="1">Unannotated protein</fullName>
    </submittedName>
</protein>
<evidence type="ECO:0000313" key="1">
    <source>
        <dbReference type="EMBL" id="CAB4895928.1"/>
    </source>
</evidence>
<dbReference type="AlphaFoldDB" id="A0A6J7FPS5"/>
<proteinExistence type="predicted"/>
<organism evidence="1">
    <name type="scientific">freshwater metagenome</name>
    <dbReference type="NCBI Taxonomy" id="449393"/>
    <lineage>
        <taxon>unclassified sequences</taxon>
        <taxon>metagenomes</taxon>
        <taxon>ecological metagenomes</taxon>
    </lineage>
</organism>
<dbReference type="EMBL" id="CAFBMK010000009">
    <property type="protein sequence ID" value="CAB4895928.1"/>
    <property type="molecule type" value="Genomic_DNA"/>
</dbReference>
<reference evidence="1" key="1">
    <citation type="submission" date="2020-05" db="EMBL/GenBank/DDBJ databases">
        <authorList>
            <person name="Chiriac C."/>
            <person name="Salcher M."/>
            <person name="Ghai R."/>
            <person name="Kavagutti S V."/>
        </authorList>
    </citation>
    <scope>NUCLEOTIDE SEQUENCE</scope>
</reference>
<sequence>MSAAGSEVAQHLAEWTDAVGVAAFLGETVPASTIAELGRTERLPSVKLGSRRLFHLPTVSGALMDAMQSGRQL</sequence>
<accession>A0A6J7FPS5</accession>
<name>A0A6J7FPS5_9ZZZZ</name>